<gene>
    <name evidence="2" type="ORF">M094_1632</name>
</gene>
<comment type="caution">
    <text evidence="2">The sequence shown here is derived from an EMBL/GenBank/DDBJ whole genome shotgun (WGS) entry which is preliminary data.</text>
</comment>
<dbReference type="Gene3D" id="2.40.160.60">
    <property type="entry name" value="Outer membrane protein transport protein (OMPP1/FadL/TodX)"/>
    <property type="match status" value="1"/>
</dbReference>
<evidence type="ECO:0000256" key="1">
    <source>
        <dbReference type="SAM" id="SignalP"/>
    </source>
</evidence>
<accession>A0A078S201</accession>
<feature type="chain" id="PRO_5001744752" description="Outer membrane protein" evidence="1">
    <location>
        <begin position="23"/>
        <end position="420"/>
    </location>
</feature>
<evidence type="ECO:0000313" key="3">
    <source>
        <dbReference type="Proteomes" id="UP000028013"/>
    </source>
</evidence>
<keyword evidence="1" id="KW-0732">Signal</keyword>
<sequence length="420" mass="46129">MTGYRQTLLVLLLTILSGVAVAQNNTNSPYTRYGYGQLSEQGSSNSRAMGGIAYGLRDKYQTNFANPASYTAVDSLTFIFDGAVSLQNTNLSNGTLKRNAKNSSFDYITMQFRASKWAAISLGLLPYSNVGYSMGEYREDTEFPDKSTTVSYSGEGGLHQLYLGAGFKIIKNLSVGANFSYLWGDITRTAAETFPSSSSVFPITIQSNVAVKSYKLDFGAQYTHLFGKKHVATLGVVFSPGHDLSNDAYEVTQTGNSNTGATSVTRDTVVTCGIPTTFGAGVTYVYDNRLTVGADVMFQNWSKVSYMNNDEAFCDRGRISVGAEYLPNPMGRSYLSHVKYRLGAYYSKPYYKIDGVRAADEYGVTAGFGLPIPRTRSVLSLSAQYVRTKGTQAAFLNENTLRICIGVTFNERWFFKRKVD</sequence>
<dbReference type="SUPFAM" id="SSF56935">
    <property type="entry name" value="Porins"/>
    <property type="match status" value="1"/>
</dbReference>
<protein>
    <recommendedName>
        <fullName evidence="4">Outer membrane protein</fullName>
    </recommendedName>
</protein>
<evidence type="ECO:0008006" key="4">
    <source>
        <dbReference type="Google" id="ProtNLM"/>
    </source>
</evidence>
<feature type="signal peptide" evidence="1">
    <location>
        <begin position="1"/>
        <end position="22"/>
    </location>
</feature>
<dbReference type="PATRIC" id="fig|1339349.3.peg.2785"/>
<organism evidence="2 3">
    <name type="scientific">Bacteroides uniformis str. 3978 T3 ii</name>
    <dbReference type="NCBI Taxonomy" id="1339349"/>
    <lineage>
        <taxon>Bacteria</taxon>
        <taxon>Pseudomonadati</taxon>
        <taxon>Bacteroidota</taxon>
        <taxon>Bacteroidia</taxon>
        <taxon>Bacteroidales</taxon>
        <taxon>Bacteroidaceae</taxon>
        <taxon>Bacteroides</taxon>
    </lineage>
</organism>
<dbReference type="EMBL" id="JNHN01000174">
    <property type="protein sequence ID" value="KDS50701.1"/>
    <property type="molecule type" value="Genomic_DNA"/>
</dbReference>
<evidence type="ECO:0000313" key="2">
    <source>
        <dbReference type="EMBL" id="KDS50701.1"/>
    </source>
</evidence>
<name>A0A078S201_BACUN</name>
<dbReference type="Proteomes" id="UP000028013">
    <property type="component" value="Unassembled WGS sequence"/>
</dbReference>
<reference evidence="2 3" key="1">
    <citation type="submission" date="2014-04" db="EMBL/GenBank/DDBJ databases">
        <authorList>
            <person name="Sears C."/>
            <person name="Carroll K."/>
            <person name="Sack B.R."/>
            <person name="Qadri F."/>
            <person name="Myers L.L."/>
            <person name="Chung G.-T."/>
            <person name="Escheverria P."/>
            <person name="Fraser C.M."/>
            <person name="Sadzewicz L."/>
            <person name="Shefchek K.A."/>
            <person name="Tallon L."/>
            <person name="Das S.P."/>
            <person name="Daugherty S."/>
            <person name="Mongodin E.F."/>
        </authorList>
    </citation>
    <scope>NUCLEOTIDE SEQUENCE [LARGE SCALE GENOMIC DNA]</scope>
    <source>
        <strain evidence="2 3">3978 T3 ii</strain>
    </source>
</reference>
<proteinExistence type="predicted"/>
<dbReference type="RefSeq" id="WP_035449007.1">
    <property type="nucleotide sequence ID" value="NZ_JNHN01000174.1"/>
</dbReference>
<dbReference type="AlphaFoldDB" id="A0A078S201"/>